<name>A0A9N9V477_9HYPO</name>
<organism evidence="1 2">
    <name type="scientific">Clonostachys rhizophaga</name>
    <dbReference type="NCBI Taxonomy" id="160324"/>
    <lineage>
        <taxon>Eukaryota</taxon>
        <taxon>Fungi</taxon>
        <taxon>Dikarya</taxon>
        <taxon>Ascomycota</taxon>
        <taxon>Pezizomycotina</taxon>
        <taxon>Sordariomycetes</taxon>
        <taxon>Hypocreomycetidae</taxon>
        <taxon>Hypocreales</taxon>
        <taxon>Bionectriaceae</taxon>
        <taxon>Clonostachys</taxon>
    </lineage>
</organism>
<sequence length="93" mass="10314">MALLKDNDHLVVKTDLVFLEIKSGHLDQCAIILLLLSWPYFDTPPNSALELPYSDFVTPGTDAHCFAPGGDFSIGYTRESNRAIVNFIFSPIV</sequence>
<gene>
    <name evidence="1" type="ORF">CRHIZ90672A_00006641</name>
</gene>
<dbReference type="AlphaFoldDB" id="A0A9N9V477"/>
<dbReference type="EMBL" id="CABFNQ020000532">
    <property type="protein sequence ID" value="CAH0018255.1"/>
    <property type="molecule type" value="Genomic_DNA"/>
</dbReference>
<proteinExistence type="predicted"/>
<accession>A0A9N9V477</accession>
<dbReference type="Proteomes" id="UP000696573">
    <property type="component" value="Unassembled WGS sequence"/>
</dbReference>
<evidence type="ECO:0000313" key="2">
    <source>
        <dbReference type="Proteomes" id="UP000696573"/>
    </source>
</evidence>
<comment type="caution">
    <text evidence="1">The sequence shown here is derived from an EMBL/GenBank/DDBJ whole genome shotgun (WGS) entry which is preliminary data.</text>
</comment>
<reference evidence="1" key="1">
    <citation type="submission" date="2021-10" db="EMBL/GenBank/DDBJ databases">
        <authorList>
            <person name="Piombo E."/>
        </authorList>
    </citation>
    <scope>NUCLEOTIDE SEQUENCE</scope>
</reference>
<protein>
    <submittedName>
        <fullName evidence="1">Uncharacterized protein</fullName>
    </submittedName>
</protein>
<evidence type="ECO:0000313" key="1">
    <source>
        <dbReference type="EMBL" id="CAH0018255.1"/>
    </source>
</evidence>
<keyword evidence="2" id="KW-1185">Reference proteome</keyword>